<organism evidence="2 3">
    <name type="scientific">Pyxidicoccus fallax</name>
    <dbReference type="NCBI Taxonomy" id="394095"/>
    <lineage>
        <taxon>Bacteria</taxon>
        <taxon>Pseudomonadati</taxon>
        <taxon>Myxococcota</taxon>
        <taxon>Myxococcia</taxon>
        <taxon>Myxococcales</taxon>
        <taxon>Cystobacterineae</taxon>
        <taxon>Myxococcaceae</taxon>
        <taxon>Pyxidicoccus</taxon>
    </lineage>
</organism>
<reference evidence="2 3" key="1">
    <citation type="submission" date="2020-04" db="EMBL/GenBank/DDBJ databases">
        <title>Draft genome of Pyxidicoccus fallax type strain.</title>
        <authorList>
            <person name="Whitworth D.E."/>
        </authorList>
    </citation>
    <scope>NUCLEOTIDE SEQUENCE [LARGE SCALE GENOMIC DNA]</scope>
    <source>
        <strain evidence="2 3">DSM 14698</strain>
    </source>
</reference>
<dbReference type="Pfam" id="PF01261">
    <property type="entry name" value="AP_endonuc_2"/>
    <property type="match status" value="1"/>
</dbReference>
<comment type="caution">
    <text evidence="2">The sequence shown here is derived from an EMBL/GenBank/DDBJ whole genome shotgun (WGS) entry which is preliminary data.</text>
</comment>
<dbReference type="PANTHER" id="PTHR12110">
    <property type="entry name" value="HYDROXYPYRUVATE ISOMERASE"/>
    <property type="match status" value="1"/>
</dbReference>
<dbReference type="EMBL" id="JABBJJ010000173">
    <property type="protein sequence ID" value="NMO19209.1"/>
    <property type="molecule type" value="Genomic_DNA"/>
</dbReference>
<proteinExistence type="predicted"/>
<dbReference type="Proteomes" id="UP000518300">
    <property type="component" value="Unassembled WGS sequence"/>
</dbReference>
<name>A0A848LNF2_9BACT</name>
<accession>A0A848LNF2</accession>
<evidence type="ECO:0000313" key="3">
    <source>
        <dbReference type="Proteomes" id="UP000518300"/>
    </source>
</evidence>
<feature type="domain" description="Xylose isomerase-like TIM barrel" evidence="1">
    <location>
        <begin position="29"/>
        <end position="320"/>
    </location>
</feature>
<dbReference type="RefSeq" id="WP_169348462.1">
    <property type="nucleotide sequence ID" value="NZ_JABBJJ010000173.1"/>
</dbReference>
<evidence type="ECO:0000259" key="1">
    <source>
        <dbReference type="Pfam" id="PF01261"/>
    </source>
</evidence>
<gene>
    <name evidence="2" type="ORF">HG543_30715</name>
</gene>
<dbReference type="InterPro" id="IPR050312">
    <property type="entry name" value="IolE/XylAMocC-like"/>
</dbReference>
<evidence type="ECO:0000313" key="2">
    <source>
        <dbReference type="EMBL" id="NMO19209.1"/>
    </source>
</evidence>
<dbReference type="AlphaFoldDB" id="A0A848LNF2"/>
<keyword evidence="3" id="KW-1185">Reference proteome</keyword>
<dbReference type="Gene3D" id="3.20.20.150">
    <property type="entry name" value="Divalent-metal-dependent TIM barrel enzymes"/>
    <property type="match status" value="1"/>
</dbReference>
<dbReference type="SUPFAM" id="SSF51658">
    <property type="entry name" value="Xylose isomerase-like"/>
    <property type="match status" value="1"/>
</dbReference>
<protein>
    <submittedName>
        <fullName evidence="2">TIM barrel protein</fullName>
    </submittedName>
</protein>
<dbReference type="PANTHER" id="PTHR12110:SF21">
    <property type="entry name" value="XYLOSE ISOMERASE-LIKE TIM BARREL DOMAIN-CONTAINING PROTEIN"/>
    <property type="match status" value="1"/>
</dbReference>
<sequence>MKQLTGPALNLAPFVSDQVPFNTLDTLCDWAVANGYQGVELPSWDARLFDLQRAADDDAYCADLQALLAGKQLVLTSLSSWVQGQALCAHPAYAPLLEPWLPASVRGDTAAREAWAASQLALAARASKRLGLRHHVTASGGRVWPFLDLDARLCPEGLVDLGFEELARRWRPVLDAFNAAGVDLCFQLEQGQDVHDGATFERLRESVGHHPRCRLVFDPGRLLLQQIDYLQFLDLYAPYVGAFHVSDAEFLASGRDGMHGGALPASRRSARPRSPGDGQVDFRAVFARLPACGFGGWAVVDWACALKNPLMGAREAADFVQGGLLPPAGGYSPPGPAADEALYRRALGL</sequence>
<dbReference type="InterPro" id="IPR036237">
    <property type="entry name" value="Xyl_isomerase-like_sf"/>
</dbReference>
<dbReference type="InterPro" id="IPR013022">
    <property type="entry name" value="Xyl_isomerase-like_TIM-brl"/>
</dbReference>